<gene>
    <name evidence="1" type="ORF">SDC9_13766</name>
</gene>
<protein>
    <submittedName>
        <fullName evidence="1">Uncharacterized protein</fullName>
    </submittedName>
</protein>
<dbReference type="AlphaFoldDB" id="A0A644TM92"/>
<dbReference type="EMBL" id="VSSQ01000040">
    <property type="protein sequence ID" value="MPL68053.1"/>
    <property type="molecule type" value="Genomic_DNA"/>
</dbReference>
<evidence type="ECO:0000313" key="1">
    <source>
        <dbReference type="EMBL" id="MPL68053.1"/>
    </source>
</evidence>
<name>A0A644TM92_9ZZZZ</name>
<reference evidence="1" key="1">
    <citation type="submission" date="2019-08" db="EMBL/GenBank/DDBJ databases">
        <authorList>
            <person name="Kucharzyk K."/>
            <person name="Murdoch R.W."/>
            <person name="Higgins S."/>
            <person name="Loffler F."/>
        </authorList>
    </citation>
    <scope>NUCLEOTIDE SEQUENCE</scope>
</reference>
<accession>A0A644TM92</accession>
<organism evidence="1">
    <name type="scientific">bioreactor metagenome</name>
    <dbReference type="NCBI Taxonomy" id="1076179"/>
    <lineage>
        <taxon>unclassified sequences</taxon>
        <taxon>metagenomes</taxon>
        <taxon>ecological metagenomes</taxon>
    </lineage>
</organism>
<proteinExistence type="predicted"/>
<comment type="caution">
    <text evidence="1">The sequence shown here is derived from an EMBL/GenBank/DDBJ whole genome shotgun (WGS) entry which is preliminary data.</text>
</comment>
<sequence length="166" mass="18358">MVRFTKVKKVVNDEKFFTKALIEGSSIELARVKLDLRREKAGVLLLGTVNWRATFPSTAFDTGGWAEVTFELLRDGAVIYRIHQSAVQGENIGNLSSPPIQTVFRITTLRHFDTASVFGKPEKVRYALRATNIIMIDPIGDTPVVVTAHIGAVTFTAQEIEASIPE</sequence>